<feature type="region of interest" description="Disordered" evidence="1">
    <location>
        <begin position="78"/>
        <end position="116"/>
    </location>
</feature>
<sequence length="132" mass="14796">MRDSLSVPAGIKVEQVGDADDAELPADREAAEVAVRHHDAGRDDECGWHDGLDQRELERLDVRLEDIRLRHPGGGECRGRRLGAVPAAAQRREDAGTDQKLREERPAGERRRTFRDSCLKPPAKMFCRFLSA</sequence>
<organism evidence="2">
    <name type="scientific">Halobacterium sp. NMX12-1</name>
    <dbReference type="NCBI Taxonomy" id="3166650"/>
    <lineage>
        <taxon>Archaea</taxon>
        <taxon>Methanobacteriati</taxon>
        <taxon>Methanobacteriota</taxon>
        <taxon>Stenosarchaea group</taxon>
        <taxon>Halobacteria</taxon>
        <taxon>Halobacteriales</taxon>
        <taxon>Halobacteriaceae</taxon>
        <taxon>Halobacterium</taxon>
    </lineage>
</organism>
<name>A0AAU8CGP1_9EURY</name>
<feature type="compositionally biased region" description="Basic and acidic residues" evidence="1">
    <location>
        <begin position="90"/>
        <end position="116"/>
    </location>
</feature>
<evidence type="ECO:0000313" key="2">
    <source>
        <dbReference type="EMBL" id="XCF18111.1"/>
    </source>
</evidence>
<dbReference type="KEGG" id="hanx:ABSL23_16475"/>
<dbReference type="EMBL" id="CP159205">
    <property type="protein sequence ID" value="XCF18111.1"/>
    <property type="molecule type" value="Genomic_DNA"/>
</dbReference>
<geneLocation type="plasmid" evidence="2">
    <name>pNMX12-1_211</name>
</geneLocation>
<protein>
    <submittedName>
        <fullName evidence="2">Uncharacterized protein</fullName>
    </submittedName>
</protein>
<evidence type="ECO:0000256" key="1">
    <source>
        <dbReference type="SAM" id="MobiDB-lite"/>
    </source>
</evidence>
<dbReference type="AlphaFoldDB" id="A0AAU8CGP1"/>
<keyword evidence="2" id="KW-0614">Plasmid</keyword>
<dbReference type="GeneID" id="91110779"/>
<gene>
    <name evidence="2" type="ORF">ABSL23_16475</name>
</gene>
<proteinExistence type="predicted"/>
<reference evidence="2" key="1">
    <citation type="submission" date="2024-06" db="EMBL/GenBank/DDBJ databases">
        <title>Genome Sequence of an extremely halophilic archaeon isolated from Permian era halite, Salado Formation, Carlsbad, New Mexico: Halobacterium sp. strain NMX12-1.</title>
        <authorList>
            <person name="Sotoa L."/>
            <person name="DasSarma P."/>
            <person name="Anton B.P."/>
            <person name="Vincze T."/>
            <person name="Verma I."/>
            <person name="Eralp B."/>
            <person name="Powers D.W."/>
            <person name="Dozier B.L."/>
            <person name="Roberts R.J."/>
            <person name="DasSarma S."/>
        </authorList>
    </citation>
    <scope>NUCLEOTIDE SEQUENCE</scope>
    <source>
        <strain evidence="2">NMX12-1</strain>
        <plasmid evidence="2">pNMX12-1_211</plasmid>
    </source>
</reference>
<dbReference type="RefSeq" id="WP_353635444.1">
    <property type="nucleotide sequence ID" value="NZ_CP159205.1"/>
</dbReference>
<accession>A0AAU8CGP1</accession>